<dbReference type="SUPFAM" id="SSF51735">
    <property type="entry name" value="NAD(P)-binding Rossmann-fold domains"/>
    <property type="match status" value="1"/>
</dbReference>
<proteinExistence type="predicted"/>
<reference evidence="2" key="1">
    <citation type="submission" date="2023-07" db="EMBL/GenBank/DDBJ databases">
        <title>Functional and genomic diversity of the sorghum phyllosphere microbiome.</title>
        <authorList>
            <person name="Shade A."/>
        </authorList>
    </citation>
    <scope>NUCLEOTIDE SEQUENCE</scope>
    <source>
        <strain evidence="2">SORGH_AS_0457</strain>
    </source>
</reference>
<keyword evidence="2" id="KW-0560">Oxidoreductase</keyword>
<evidence type="ECO:0000259" key="1">
    <source>
        <dbReference type="Pfam" id="PF16363"/>
    </source>
</evidence>
<accession>A0AAP5AKU8</accession>
<organism evidence="2 3">
    <name type="scientific">Stenotrophomonas rhizophila</name>
    <dbReference type="NCBI Taxonomy" id="216778"/>
    <lineage>
        <taxon>Bacteria</taxon>
        <taxon>Pseudomonadati</taxon>
        <taxon>Pseudomonadota</taxon>
        <taxon>Gammaproteobacteria</taxon>
        <taxon>Lysobacterales</taxon>
        <taxon>Lysobacteraceae</taxon>
        <taxon>Stenotrophomonas</taxon>
    </lineage>
</organism>
<evidence type="ECO:0000313" key="3">
    <source>
        <dbReference type="Proteomes" id="UP001226084"/>
    </source>
</evidence>
<dbReference type="AlphaFoldDB" id="A0AAP5AKU8"/>
<dbReference type="EC" id="1.1.1.135" evidence="2"/>
<dbReference type="PANTHER" id="PTHR43000">
    <property type="entry name" value="DTDP-D-GLUCOSE 4,6-DEHYDRATASE-RELATED"/>
    <property type="match status" value="1"/>
</dbReference>
<evidence type="ECO:0000313" key="2">
    <source>
        <dbReference type="EMBL" id="MDQ1109926.1"/>
    </source>
</evidence>
<protein>
    <submittedName>
        <fullName evidence="2">Nucleoside-diphosphate-sugar epimerase</fullName>
        <ecNumber evidence="2">1.1.1.135</ecNumber>
    </submittedName>
</protein>
<dbReference type="InterPro" id="IPR036291">
    <property type="entry name" value="NAD(P)-bd_dom_sf"/>
</dbReference>
<dbReference type="Gene3D" id="3.40.50.720">
    <property type="entry name" value="NAD(P)-binding Rossmann-like Domain"/>
    <property type="match status" value="1"/>
</dbReference>
<dbReference type="Gene3D" id="3.90.25.10">
    <property type="entry name" value="UDP-galactose 4-epimerase, domain 1"/>
    <property type="match status" value="1"/>
</dbReference>
<dbReference type="GO" id="GO:0047916">
    <property type="term" value="F:GDP-6-deoxy-D-talose 4-dehydrogenase activity"/>
    <property type="evidence" value="ECO:0007669"/>
    <property type="project" value="UniProtKB-EC"/>
</dbReference>
<comment type="caution">
    <text evidence="2">The sequence shown here is derived from an EMBL/GenBank/DDBJ whole genome shotgun (WGS) entry which is preliminary data.</text>
</comment>
<dbReference type="Proteomes" id="UP001226084">
    <property type="component" value="Unassembled WGS sequence"/>
</dbReference>
<dbReference type="EMBL" id="JAUTAS010000001">
    <property type="protein sequence ID" value="MDQ1109926.1"/>
    <property type="molecule type" value="Genomic_DNA"/>
</dbReference>
<sequence length="258" mass="27791">MSAYVQADLRDADSLARAIAESRPDIVLHLAAIAFVGHGSADDFYNVNLVGSRNLLQAVASQAPGVERVLLASSANVYGNLSSGKLDEKSIPAPANDYAVSKLAMEYMASLWRDKLPITVTRPFNYTGAGQSESFLIPKIVSHFAHRKSEIELGNLDVSRDFSDVRTVALAYRLLLQTPAAIGQTVNVCSGTGNSLGQIIDICSRLTGHSIEVRVNPAFVRASEVKVLLGDNGLLHELIGEWQAPSLEQTISWMLAEA</sequence>
<name>A0AAP5AKU8_9GAMM</name>
<dbReference type="InterPro" id="IPR016040">
    <property type="entry name" value="NAD(P)-bd_dom"/>
</dbReference>
<gene>
    <name evidence="2" type="ORF">QE424_003085</name>
</gene>
<dbReference type="Pfam" id="PF16363">
    <property type="entry name" value="GDP_Man_Dehyd"/>
    <property type="match status" value="1"/>
</dbReference>
<feature type="domain" description="NAD(P)-binding" evidence="1">
    <location>
        <begin position="4"/>
        <end position="250"/>
    </location>
</feature>